<keyword evidence="6" id="KW-1185">Reference proteome</keyword>
<feature type="repeat" description="ANK" evidence="3">
    <location>
        <begin position="553"/>
        <end position="586"/>
    </location>
</feature>
<evidence type="ECO:0000313" key="5">
    <source>
        <dbReference type="EMBL" id="KAF2106429.1"/>
    </source>
</evidence>
<organism evidence="5 6">
    <name type="scientific">Lophiotrema nucula</name>
    <dbReference type="NCBI Taxonomy" id="690887"/>
    <lineage>
        <taxon>Eukaryota</taxon>
        <taxon>Fungi</taxon>
        <taxon>Dikarya</taxon>
        <taxon>Ascomycota</taxon>
        <taxon>Pezizomycotina</taxon>
        <taxon>Dothideomycetes</taxon>
        <taxon>Pleosporomycetidae</taxon>
        <taxon>Pleosporales</taxon>
        <taxon>Lophiotremataceae</taxon>
        <taxon>Lophiotrema</taxon>
    </lineage>
</organism>
<dbReference type="EMBL" id="ML977362">
    <property type="protein sequence ID" value="KAF2106429.1"/>
    <property type="molecule type" value="Genomic_DNA"/>
</dbReference>
<proteinExistence type="predicted"/>
<dbReference type="PANTHER" id="PTHR24123:SF33">
    <property type="entry name" value="PROTEIN HOS4"/>
    <property type="match status" value="1"/>
</dbReference>
<name>A0A6A5YGN3_9PLEO</name>
<dbReference type="PROSITE" id="PS50297">
    <property type="entry name" value="ANK_REP_REGION"/>
    <property type="match status" value="2"/>
</dbReference>
<dbReference type="Proteomes" id="UP000799770">
    <property type="component" value="Unassembled WGS sequence"/>
</dbReference>
<feature type="region of interest" description="Disordered" evidence="4">
    <location>
        <begin position="757"/>
        <end position="792"/>
    </location>
</feature>
<evidence type="ECO:0000256" key="1">
    <source>
        <dbReference type="ARBA" id="ARBA00022737"/>
    </source>
</evidence>
<feature type="repeat" description="ANK" evidence="3">
    <location>
        <begin position="587"/>
        <end position="619"/>
    </location>
</feature>
<dbReference type="AlphaFoldDB" id="A0A6A5YGN3"/>
<accession>A0A6A5YGN3</accession>
<evidence type="ECO:0000256" key="2">
    <source>
        <dbReference type="ARBA" id="ARBA00023043"/>
    </source>
</evidence>
<dbReference type="InterPro" id="IPR051165">
    <property type="entry name" value="Multifunctional_ANK_Repeat"/>
</dbReference>
<evidence type="ECO:0000256" key="3">
    <source>
        <dbReference type="PROSITE-ProRule" id="PRU00023"/>
    </source>
</evidence>
<protein>
    <submittedName>
        <fullName evidence="5">Uncharacterized protein</fullName>
    </submittedName>
</protein>
<dbReference type="InterPro" id="IPR002110">
    <property type="entry name" value="Ankyrin_rpt"/>
</dbReference>
<evidence type="ECO:0000256" key="4">
    <source>
        <dbReference type="SAM" id="MobiDB-lite"/>
    </source>
</evidence>
<dbReference type="OrthoDB" id="5431422at2759"/>
<dbReference type="Pfam" id="PF12796">
    <property type="entry name" value="Ank_2"/>
    <property type="match status" value="2"/>
</dbReference>
<evidence type="ECO:0000313" key="6">
    <source>
        <dbReference type="Proteomes" id="UP000799770"/>
    </source>
</evidence>
<keyword evidence="1" id="KW-0677">Repeat</keyword>
<feature type="compositionally biased region" description="Low complexity" evidence="4">
    <location>
        <begin position="218"/>
        <end position="227"/>
    </location>
</feature>
<keyword evidence="2 3" id="KW-0040">ANK repeat</keyword>
<dbReference type="PANTHER" id="PTHR24123">
    <property type="entry name" value="ANKYRIN REPEAT-CONTAINING"/>
    <property type="match status" value="1"/>
</dbReference>
<sequence length="792" mass="86524">MDPLSITASVITVATLACQVCTRFGELRSLCRGLPGRLAAVNNEVADLEIVLYEIASLLEKRAALPDSKQSPLPHLLKQASTKLHELDVVVARLRASCRDGRHPLLAANMSRKEQGPLMSLQEDIRSIKCNLNILLGASNSQDMTQLRLEVESISILATQSSHEQLALHNNLLSNLTGIDDRIARVEDMLRHQTEQVRETQRTQFGPLASRLSPRRPSPAARRQLPAGTQHSDGFSIRVVPFATTCRTGCACVCHSQQKAASPRMLNRVLGQLFIGYTGLPYLSPKCDNHVCAKSRASKVSIEYWFPWSMLSSTIIRLQAGYQASTGTLFQLQTFRSVPDGAECVNFALSGNIDGLKYLFSKGLASPRDVSPTRGYTLLRWALYGKQYATCEFLIHAGADPDYKPISANDNSPRIKACHFLLEGGLPDSGVEALRLITRGGHYDDFIDEAGFTQIHSIVLGLSFKSLEEELALHPEDINAQDYMGRTPLAWAAAKGDTRAVVALLSHGADPNIMDVQISGPVSNAAAQGHAACVRLLLEAGAYPDAPLSPGTKKGSPLNVAARRSNDISLVKSLLDFGADVESSGVDGMTSLIHAARTDNASFAMLLLEYGADINASSVAGSTPLTTAITHNNHSVLRLILDRWHEYTDCPRLKGPHLLHTTALYADIETLQILASTDHLRDCQDKSYGVGDFSDRLRQRVDYTEKLSFAFEELLEVINSAPDARKSPDHLAEVGYSHPVLTCMGSDISFVRNKEPNRSQQSNFFSCPDSSKVEEDSASSDDAYYEAAEKIQ</sequence>
<gene>
    <name evidence="5" type="ORF">BDV96DRAFT_590919</name>
</gene>
<dbReference type="PROSITE" id="PS50088">
    <property type="entry name" value="ANK_REPEAT"/>
    <property type="match status" value="3"/>
</dbReference>
<dbReference type="InterPro" id="IPR036770">
    <property type="entry name" value="Ankyrin_rpt-contain_sf"/>
</dbReference>
<feature type="repeat" description="ANK" evidence="3">
    <location>
        <begin position="484"/>
        <end position="516"/>
    </location>
</feature>
<dbReference type="SMART" id="SM00248">
    <property type="entry name" value="ANK"/>
    <property type="match status" value="8"/>
</dbReference>
<dbReference type="Gene3D" id="1.25.40.20">
    <property type="entry name" value="Ankyrin repeat-containing domain"/>
    <property type="match status" value="2"/>
</dbReference>
<feature type="region of interest" description="Disordered" evidence="4">
    <location>
        <begin position="209"/>
        <end position="230"/>
    </location>
</feature>
<reference evidence="5" key="1">
    <citation type="journal article" date="2020" name="Stud. Mycol.">
        <title>101 Dothideomycetes genomes: a test case for predicting lifestyles and emergence of pathogens.</title>
        <authorList>
            <person name="Haridas S."/>
            <person name="Albert R."/>
            <person name="Binder M."/>
            <person name="Bloem J."/>
            <person name="Labutti K."/>
            <person name="Salamov A."/>
            <person name="Andreopoulos B."/>
            <person name="Baker S."/>
            <person name="Barry K."/>
            <person name="Bills G."/>
            <person name="Bluhm B."/>
            <person name="Cannon C."/>
            <person name="Castanera R."/>
            <person name="Culley D."/>
            <person name="Daum C."/>
            <person name="Ezra D."/>
            <person name="Gonzalez J."/>
            <person name="Henrissat B."/>
            <person name="Kuo A."/>
            <person name="Liang C."/>
            <person name="Lipzen A."/>
            <person name="Lutzoni F."/>
            <person name="Magnuson J."/>
            <person name="Mondo S."/>
            <person name="Nolan M."/>
            <person name="Ohm R."/>
            <person name="Pangilinan J."/>
            <person name="Park H.-J."/>
            <person name="Ramirez L."/>
            <person name="Alfaro M."/>
            <person name="Sun H."/>
            <person name="Tritt A."/>
            <person name="Yoshinaga Y."/>
            <person name="Zwiers L.-H."/>
            <person name="Turgeon B."/>
            <person name="Goodwin S."/>
            <person name="Spatafora J."/>
            <person name="Crous P."/>
            <person name="Grigoriev I."/>
        </authorList>
    </citation>
    <scope>NUCLEOTIDE SEQUENCE</scope>
    <source>
        <strain evidence="5">CBS 627.86</strain>
    </source>
</reference>
<dbReference type="SUPFAM" id="SSF48403">
    <property type="entry name" value="Ankyrin repeat"/>
    <property type="match status" value="2"/>
</dbReference>